<accession>A0A1R4ISF4</accession>
<dbReference type="Proteomes" id="UP000188342">
    <property type="component" value="Unassembled WGS sequence"/>
</dbReference>
<evidence type="ECO:0000313" key="2">
    <source>
        <dbReference type="Proteomes" id="UP000188342"/>
    </source>
</evidence>
<name>A0A1R4ISF4_9ACTN</name>
<gene>
    <name evidence="1" type="ORF">FM114_03525</name>
</gene>
<sequence length="126" mass="13926">MWRPSARRRRPIGDQQAVSGYTGQRLVNTFLDHDKTTGTLTSPEFTVDKPWLSLQVGGGRHPMTSDTPVAVNLLVDGKVVHSATGSESEVLDWVNWDLSAYQGKKASVQIVDQNTGGWGTSWWTRS</sequence>
<proteinExistence type="predicted"/>
<dbReference type="GO" id="GO:0016787">
    <property type="term" value="F:hydrolase activity"/>
    <property type="evidence" value="ECO:0007669"/>
    <property type="project" value="UniProtKB-KW"/>
</dbReference>
<dbReference type="AlphaFoldDB" id="A0A1R4ISF4"/>
<keyword evidence="1" id="KW-0378">Hydrolase</keyword>
<dbReference type="OrthoDB" id="9807660at2"/>
<dbReference type="RefSeq" id="WP_094763807.1">
    <property type="nucleotide sequence ID" value="NZ_FUKQ01000011.1"/>
</dbReference>
<evidence type="ECO:0000313" key="1">
    <source>
        <dbReference type="EMBL" id="SJN22806.1"/>
    </source>
</evidence>
<protein>
    <submittedName>
        <fullName evidence="1">Sucrose-6-phosphate hydrolase</fullName>
    </submittedName>
</protein>
<dbReference type="STRING" id="1255658.FM114_03525"/>
<reference evidence="1 2" key="1">
    <citation type="submission" date="2017-02" db="EMBL/GenBank/DDBJ databases">
        <authorList>
            <person name="Peterson S.W."/>
        </authorList>
    </citation>
    <scope>NUCLEOTIDE SEQUENCE [LARGE SCALE GENOMIC DNA]</scope>
    <source>
        <strain evidence="1 2">LSP_Lj1</strain>
    </source>
</reference>
<dbReference type="EMBL" id="FUKQ01000011">
    <property type="protein sequence ID" value="SJN22806.1"/>
    <property type="molecule type" value="Genomic_DNA"/>
</dbReference>
<keyword evidence="2" id="KW-1185">Reference proteome</keyword>
<organism evidence="1 2">
    <name type="scientific">Luteococcus japonicus LSP_Lj1</name>
    <dbReference type="NCBI Taxonomy" id="1255658"/>
    <lineage>
        <taxon>Bacteria</taxon>
        <taxon>Bacillati</taxon>
        <taxon>Actinomycetota</taxon>
        <taxon>Actinomycetes</taxon>
        <taxon>Propionibacteriales</taxon>
        <taxon>Propionibacteriaceae</taxon>
        <taxon>Luteococcus</taxon>
    </lineage>
</organism>